<sequence>MLNSAFDLIRLAASNSHAAFCLCNLIIVILLVGCSKSRSEFNEDKHFSHKNVVRNNRGSMERTNASFYLKTVNTLNDEYSSVSVSLVDDNEGSRDDEEEEDDEEFRRRAEEFIEKINKGWMDEKLKAYSLGQNGLHIMIKHD</sequence>
<keyword evidence="4" id="KW-1185">Reference proteome</keyword>
<dbReference type="Gramene" id="OE9A067516T1">
    <property type="protein sequence ID" value="OE9A067516C1"/>
    <property type="gene ID" value="OE9A067516"/>
</dbReference>
<dbReference type="PANTHER" id="PTHR36595:SF1">
    <property type="entry name" value="TRANSMEMBRANE PROTEIN"/>
    <property type="match status" value="1"/>
</dbReference>
<dbReference type="OrthoDB" id="1110706at2759"/>
<proteinExistence type="predicted"/>
<reference evidence="3 4" key="1">
    <citation type="submission" date="2019-12" db="EMBL/GenBank/DDBJ databases">
        <authorList>
            <person name="Alioto T."/>
            <person name="Alioto T."/>
            <person name="Gomez Garrido J."/>
        </authorList>
    </citation>
    <scope>NUCLEOTIDE SEQUENCE [LARGE SCALE GENOMIC DNA]</scope>
</reference>
<dbReference type="Proteomes" id="UP000594638">
    <property type="component" value="Unassembled WGS sequence"/>
</dbReference>
<protein>
    <submittedName>
        <fullName evidence="3">Uncharacterized protein</fullName>
    </submittedName>
</protein>
<evidence type="ECO:0000256" key="2">
    <source>
        <dbReference type="SAM" id="Phobius"/>
    </source>
</evidence>
<evidence type="ECO:0000313" key="3">
    <source>
        <dbReference type="EMBL" id="CAA3010741.1"/>
    </source>
</evidence>
<keyword evidence="2" id="KW-1133">Transmembrane helix</keyword>
<dbReference type="PANTHER" id="PTHR36595">
    <property type="entry name" value="TRANSMEMBRANE PROTEIN"/>
    <property type="match status" value="1"/>
</dbReference>
<name>A0A8S0U1T6_OLEEU</name>
<keyword evidence="2" id="KW-0812">Transmembrane</keyword>
<dbReference type="EMBL" id="CACTIH010007350">
    <property type="protein sequence ID" value="CAA3010741.1"/>
    <property type="molecule type" value="Genomic_DNA"/>
</dbReference>
<gene>
    <name evidence="3" type="ORF">OLEA9_A067516</name>
</gene>
<feature type="region of interest" description="Disordered" evidence="1">
    <location>
        <begin position="86"/>
        <end position="106"/>
    </location>
</feature>
<evidence type="ECO:0000256" key="1">
    <source>
        <dbReference type="SAM" id="MobiDB-lite"/>
    </source>
</evidence>
<comment type="caution">
    <text evidence="3">The sequence shown here is derived from an EMBL/GenBank/DDBJ whole genome shotgun (WGS) entry which is preliminary data.</text>
</comment>
<evidence type="ECO:0000313" key="4">
    <source>
        <dbReference type="Proteomes" id="UP000594638"/>
    </source>
</evidence>
<organism evidence="3 4">
    <name type="scientific">Olea europaea subsp. europaea</name>
    <dbReference type="NCBI Taxonomy" id="158383"/>
    <lineage>
        <taxon>Eukaryota</taxon>
        <taxon>Viridiplantae</taxon>
        <taxon>Streptophyta</taxon>
        <taxon>Embryophyta</taxon>
        <taxon>Tracheophyta</taxon>
        <taxon>Spermatophyta</taxon>
        <taxon>Magnoliopsida</taxon>
        <taxon>eudicotyledons</taxon>
        <taxon>Gunneridae</taxon>
        <taxon>Pentapetalae</taxon>
        <taxon>asterids</taxon>
        <taxon>lamiids</taxon>
        <taxon>Lamiales</taxon>
        <taxon>Oleaceae</taxon>
        <taxon>Oleeae</taxon>
        <taxon>Olea</taxon>
    </lineage>
</organism>
<feature type="compositionally biased region" description="Acidic residues" evidence="1">
    <location>
        <begin position="88"/>
        <end position="103"/>
    </location>
</feature>
<keyword evidence="2" id="KW-0472">Membrane</keyword>
<accession>A0A8S0U1T6</accession>
<dbReference type="AlphaFoldDB" id="A0A8S0U1T6"/>
<feature type="transmembrane region" description="Helical" evidence="2">
    <location>
        <begin position="12"/>
        <end position="32"/>
    </location>
</feature>